<organism evidence="4">
    <name type="scientific">Soboliphyme baturini</name>
    <dbReference type="NCBI Taxonomy" id="241478"/>
    <lineage>
        <taxon>Eukaryota</taxon>
        <taxon>Metazoa</taxon>
        <taxon>Ecdysozoa</taxon>
        <taxon>Nematoda</taxon>
        <taxon>Enoplea</taxon>
        <taxon>Dorylaimia</taxon>
        <taxon>Dioctophymatida</taxon>
        <taxon>Dioctophymatoidea</taxon>
        <taxon>Soboliphymatidae</taxon>
        <taxon>Soboliphyme</taxon>
    </lineage>
</organism>
<protein>
    <submittedName>
        <fullName evidence="4">Transposase</fullName>
    </submittedName>
</protein>
<dbReference type="WBParaSite" id="SBAD_0000695301-mRNA-1">
    <property type="protein sequence ID" value="SBAD_0000695301-mRNA-1"/>
    <property type="gene ID" value="SBAD_0000695301"/>
</dbReference>
<dbReference type="Proteomes" id="UP000270296">
    <property type="component" value="Unassembled WGS sequence"/>
</dbReference>
<dbReference type="AlphaFoldDB" id="A0A183ISU5"/>
<reference evidence="4" key="1">
    <citation type="submission" date="2016-06" db="UniProtKB">
        <authorList>
            <consortium name="WormBaseParasite"/>
        </authorList>
    </citation>
    <scope>IDENTIFICATION</scope>
</reference>
<accession>A0A183ISU5</accession>
<evidence type="ECO:0000313" key="2">
    <source>
        <dbReference type="EMBL" id="VDP10590.1"/>
    </source>
</evidence>
<sequence>MITDVETKWQLFNSAILEATAQRCGFEWVGLPPGGQKDLPGGHERRWRAYLEELSNVEQRLENSMVEQQKGDYKECSNYMGITLVSHPGKVNAEALEKKCPKKLTPRYKKNSADSGRSKHR</sequence>
<feature type="region of interest" description="Disordered" evidence="1">
    <location>
        <begin position="102"/>
        <end position="121"/>
    </location>
</feature>
<evidence type="ECO:0000313" key="4">
    <source>
        <dbReference type="WBParaSite" id="SBAD_0000695301-mRNA-1"/>
    </source>
</evidence>
<proteinExistence type="predicted"/>
<name>A0A183ISU5_9BILA</name>
<reference evidence="2 3" key="2">
    <citation type="submission" date="2018-11" db="EMBL/GenBank/DDBJ databases">
        <authorList>
            <consortium name="Pathogen Informatics"/>
        </authorList>
    </citation>
    <scope>NUCLEOTIDE SEQUENCE [LARGE SCALE GENOMIC DNA]</scope>
</reference>
<keyword evidence="3" id="KW-1185">Reference proteome</keyword>
<gene>
    <name evidence="2" type="ORF">SBAD_LOCUS6692</name>
</gene>
<evidence type="ECO:0000256" key="1">
    <source>
        <dbReference type="SAM" id="MobiDB-lite"/>
    </source>
</evidence>
<evidence type="ECO:0000313" key="3">
    <source>
        <dbReference type="Proteomes" id="UP000270296"/>
    </source>
</evidence>
<dbReference type="EMBL" id="UZAM01009960">
    <property type="protein sequence ID" value="VDP10590.1"/>
    <property type="molecule type" value="Genomic_DNA"/>
</dbReference>